<keyword evidence="3" id="KW-1185">Reference proteome</keyword>
<dbReference type="OrthoDB" id="120976at2759"/>
<dbReference type="KEGG" id="mis:MICPUN_81846"/>
<dbReference type="PANTHER" id="PTHR46761">
    <property type="entry name" value="RAN GTPASE-ACTIVATING PROTEIN 1"/>
    <property type="match status" value="1"/>
</dbReference>
<organism evidence="2 3">
    <name type="scientific">Micromonas commoda (strain RCC299 / NOUM17 / CCMP2709)</name>
    <name type="common">Picoplanktonic green alga</name>
    <dbReference type="NCBI Taxonomy" id="296587"/>
    <lineage>
        <taxon>Eukaryota</taxon>
        <taxon>Viridiplantae</taxon>
        <taxon>Chlorophyta</taxon>
        <taxon>Mamiellophyceae</taxon>
        <taxon>Mamiellales</taxon>
        <taxon>Mamiellaceae</taxon>
        <taxon>Micromonas</taxon>
    </lineage>
</organism>
<evidence type="ECO:0000313" key="2">
    <source>
        <dbReference type="EMBL" id="ACO63821.1"/>
    </source>
</evidence>
<dbReference type="InterPro" id="IPR032675">
    <property type="entry name" value="LRR_dom_sf"/>
</dbReference>
<dbReference type="AlphaFoldDB" id="C1E6K3"/>
<dbReference type="GO" id="GO:0005930">
    <property type="term" value="C:axoneme"/>
    <property type="evidence" value="ECO:0007669"/>
    <property type="project" value="UniProtKB-SubCell"/>
</dbReference>
<evidence type="ECO:0000313" key="3">
    <source>
        <dbReference type="Proteomes" id="UP000002009"/>
    </source>
</evidence>
<dbReference type="SMART" id="SM00368">
    <property type="entry name" value="LRR_RI"/>
    <property type="match status" value="8"/>
</dbReference>
<dbReference type="InterPro" id="IPR001611">
    <property type="entry name" value="Leu-rich_rpt"/>
</dbReference>
<dbReference type="Proteomes" id="UP000002009">
    <property type="component" value="Chromosome 5"/>
</dbReference>
<reference evidence="2 3" key="1">
    <citation type="journal article" date="2009" name="Science">
        <title>Green evolution and dynamic adaptations revealed by genomes of the marine picoeukaryotes Micromonas.</title>
        <authorList>
            <person name="Worden A.Z."/>
            <person name="Lee J.H."/>
            <person name="Mock T."/>
            <person name="Rouze P."/>
            <person name="Simmons M.P."/>
            <person name="Aerts A.L."/>
            <person name="Allen A.E."/>
            <person name="Cuvelier M.L."/>
            <person name="Derelle E."/>
            <person name="Everett M.V."/>
            <person name="Foulon E."/>
            <person name="Grimwood J."/>
            <person name="Gundlach H."/>
            <person name="Henrissat B."/>
            <person name="Napoli C."/>
            <person name="McDonald S.M."/>
            <person name="Parker M.S."/>
            <person name="Rombauts S."/>
            <person name="Salamov A."/>
            <person name="Von Dassow P."/>
            <person name="Badger J.H."/>
            <person name="Coutinho P.M."/>
            <person name="Demir E."/>
            <person name="Dubchak I."/>
            <person name="Gentemann C."/>
            <person name="Eikrem W."/>
            <person name="Gready J.E."/>
            <person name="John U."/>
            <person name="Lanier W."/>
            <person name="Lindquist E.A."/>
            <person name="Lucas S."/>
            <person name="Mayer K.F."/>
            <person name="Moreau H."/>
            <person name="Not F."/>
            <person name="Otillar R."/>
            <person name="Panaud O."/>
            <person name="Pangilinan J."/>
            <person name="Paulsen I."/>
            <person name="Piegu B."/>
            <person name="Poliakov A."/>
            <person name="Robbens S."/>
            <person name="Schmutz J."/>
            <person name="Toulza E."/>
            <person name="Wyss T."/>
            <person name="Zelensky A."/>
            <person name="Zhou K."/>
            <person name="Armbrust E.V."/>
            <person name="Bhattacharya D."/>
            <person name="Goodenough U.W."/>
            <person name="Van de Peer Y."/>
            <person name="Grigoriev I.V."/>
        </authorList>
    </citation>
    <scope>NUCLEOTIDE SEQUENCE [LARGE SCALE GENOMIC DNA]</scope>
    <source>
        <strain evidence="3">RCC299 / NOUM17</strain>
    </source>
</reference>
<dbReference type="EMBL" id="CP001326">
    <property type="protein sequence ID" value="ACO63821.1"/>
    <property type="molecule type" value="Genomic_DNA"/>
</dbReference>
<dbReference type="STRING" id="296587.C1E6K3"/>
<dbReference type="InParanoid" id="C1E6K3"/>
<dbReference type="Pfam" id="PF13516">
    <property type="entry name" value="LRR_6"/>
    <property type="match status" value="5"/>
</dbReference>
<dbReference type="GO" id="GO:0005096">
    <property type="term" value="F:GTPase activator activity"/>
    <property type="evidence" value="ECO:0007669"/>
    <property type="project" value="InterPro"/>
</dbReference>
<dbReference type="GeneID" id="8243476"/>
<dbReference type="FunCoup" id="C1E6K3">
    <property type="interactions" value="906"/>
</dbReference>
<dbReference type="OMA" id="TCIAAKQ"/>
<name>C1E6K3_MICCC</name>
<dbReference type="InterPro" id="IPR045203">
    <property type="entry name" value="RanGAP1/2"/>
</dbReference>
<evidence type="ECO:0000256" key="1">
    <source>
        <dbReference type="ARBA" id="ARBA00004430"/>
    </source>
</evidence>
<dbReference type="Gene3D" id="3.80.10.10">
    <property type="entry name" value="Ribonuclease Inhibitor"/>
    <property type="match status" value="2"/>
</dbReference>
<proteinExistence type="predicted"/>
<comment type="subcellular location">
    <subcellularLocation>
        <location evidence="1">Cytoplasm</location>
        <location evidence="1">Cytoskeleton</location>
        <location evidence="1">Cilium axoneme</location>
    </subcellularLocation>
</comment>
<protein>
    <submittedName>
        <fullName evidence="2">Uncharacterized protein</fullName>
    </submittedName>
</protein>
<dbReference type="SUPFAM" id="SSF52047">
    <property type="entry name" value="RNI-like"/>
    <property type="match status" value="1"/>
</dbReference>
<sequence length="424" mass="44584">MDTSTGAGDAVGDSDRFDLSSKDREFYTQQRAEQVLAPLMAKGASFSKVKLSTKSFGIDAAKVVTKAFANIASTLKEVDLSDIIAGRPEEEALKAMEIITEATLCAKITSVDLSDNAFGEKGVRACTKMLQQQSGIEEISFMNNGISEQAAAAILELLASPQSLKKFHLDKNMTGDDGTAHVGKLLEKAPGMQDFKMAGSRFTSEGAKFLAKGLSAGASLVKLDLTDNNVNEEGGFALAGMLFKQPNLKHVNLEATSLGPKAAIQVAQALASGCPQLEYLNLNACDITPEGVPQVAQAISAMKNLKTLKISENELGDLGVAQICVALKMAGCPVVELDVSTNELVEKGAVAAAKLAASRAGFTSLNLDGNYISDEGVEEVKSIMEGAGIASALMPMEENDADMADDVDDDNAEGLDNLLAHLKL</sequence>
<dbReference type="RefSeq" id="XP_002502563.1">
    <property type="nucleotide sequence ID" value="XM_002502517.1"/>
</dbReference>
<dbReference type="PANTHER" id="PTHR46761:SF2">
    <property type="entry name" value="RAN GTPASE-ACTIVATING PROTEIN 1"/>
    <property type="match status" value="1"/>
</dbReference>
<accession>C1E6K3</accession>
<dbReference type="eggNOG" id="KOG1909">
    <property type="taxonomic scope" value="Eukaryota"/>
</dbReference>
<gene>
    <name evidence="2" type="ORF">MICPUN_81846</name>
</gene>